<keyword evidence="4 6" id="KW-0238">DNA-binding</keyword>
<dbReference type="InterPro" id="IPR014244">
    <property type="entry name" value="RNA_pol_sigma-I"/>
</dbReference>
<dbReference type="EMBL" id="FPAA01000005">
    <property type="protein sequence ID" value="SFS63094.1"/>
    <property type="molecule type" value="Genomic_DNA"/>
</dbReference>
<keyword evidence="1 6" id="KW-0963">Cytoplasm</keyword>
<evidence type="ECO:0000259" key="7">
    <source>
        <dbReference type="Pfam" id="PF04542"/>
    </source>
</evidence>
<comment type="activity regulation">
    <text evidence="6">Negatively regulated by the anti-sigma-I factor RsgI.</text>
</comment>
<sequence length="255" mass="29692">MSALHPGDGDRDQHKQKIEKRVLLAQSDPSSGERESLISEYKLYITKIASRICHRQITAQDDEFSIALSGFDEAITRFEKGQPSTFLTFSYMVIQRRLTDFYRREQKHATNQSAIAPRGTTENDSISPEIVKHSVDQYREDERRDMTRFEVVQFTKLIERYDIKLTDLVKSSPKHKDTRRDMLDMAKAIIADKELYEGFMNKKKIGKDFAKRLGCHPRTIKRHRMYLTALVLVFVEDLPLLRQYLDLPTYKKGGG</sequence>
<dbReference type="AlphaFoldDB" id="A0A1I6REJ6"/>
<keyword evidence="2 6" id="KW-0805">Transcription regulation</keyword>
<dbReference type="GO" id="GO:0006352">
    <property type="term" value="P:DNA-templated transcription initiation"/>
    <property type="evidence" value="ECO:0007669"/>
    <property type="project" value="UniProtKB-UniRule"/>
</dbReference>
<keyword evidence="9" id="KW-1185">Reference proteome</keyword>
<organism evidence="8 9">
    <name type="scientific">Marininema halotolerans</name>
    <dbReference type="NCBI Taxonomy" id="1155944"/>
    <lineage>
        <taxon>Bacteria</taxon>
        <taxon>Bacillati</taxon>
        <taxon>Bacillota</taxon>
        <taxon>Bacilli</taxon>
        <taxon>Bacillales</taxon>
        <taxon>Thermoactinomycetaceae</taxon>
        <taxon>Marininema</taxon>
    </lineage>
</organism>
<dbReference type="OrthoDB" id="3190733at2"/>
<evidence type="ECO:0000313" key="8">
    <source>
        <dbReference type="EMBL" id="SFS63094.1"/>
    </source>
</evidence>
<evidence type="ECO:0000256" key="6">
    <source>
        <dbReference type="HAMAP-Rule" id="MF_02064"/>
    </source>
</evidence>
<comment type="subunit">
    <text evidence="6">Interacts with RsgI.</text>
</comment>
<evidence type="ECO:0000313" key="9">
    <source>
        <dbReference type="Proteomes" id="UP000198660"/>
    </source>
</evidence>
<comment type="similarity">
    <text evidence="6">Belongs to the sigma-70 factor family. SigI subfamily.</text>
</comment>
<comment type="function">
    <text evidence="6">Sigma factors are initiation factors that promote the attachment of RNA polymerase to specific initiation sites and are then released.</text>
</comment>
<dbReference type="SUPFAM" id="SSF88946">
    <property type="entry name" value="Sigma2 domain of RNA polymerase sigma factors"/>
    <property type="match status" value="1"/>
</dbReference>
<dbReference type="GO" id="GO:0003677">
    <property type="term" value="F:DNA binding"/>
    <property type="evidence" value="ECO:0007669"/>
    <property type="project" value="UniProtKB-UniRule"/>
</dbReference>
<proteinExistence type="inferred from homology"/>
<dbReference type="InterPro" id="IPR013325">
    <property type="entry name" value="RNA_pol_sigma_r2"/>
</dbReference>
<feature type="short sequence motif" description="Polymerase core binding" evidence="6">
    <location>
        <begin position="62"/>
        <end position="75"/>
    </location>
</feature>
<gene>
    <name evidence="6" type="primary">sigI</name>
    <name evidence="8" type="ORF">SAMN05444972_10535</name>
</gene>
<keyword evidence="6" id="KW-0346">Stress response</keyword>
<dbReference type="PIRSF" id="PIRSF038953">
    <property type="entry name" value="SigI"/>
    <property type="match status" value="1"/>
</dbReference>
<keyword evidence="3 6" id="KW-0731">Sigma factor</keyword>
<comment type="caution">
    <text evidence="6">Lacks conserved residue(s) required for the propagation of feature annotation.</text>
</comment>
<dbReference type="HAMAP" id="MF_02064">
    <property type="entry name" value="Sigma70_SigI"/>
    <property type="match status" value="1"/>
</dbReference>
<dbReference type="InterPro" id="IPR007627">
    <property type="entry name" value="RNA_pol_sigma70_r2"/>
</dbReference>
<evidence type="ECO:0000256" key="3">
    <source>
        <dbReference type="ARBA" id="ARBA00023082"/>
    </source>
</evidence>
<dbReference type="Proteomes" id="UP000198660">
    <property type="component" value="Unassembled WGS sequence"/>
</dbReference>
<dbReference type="Pfam" id="PF04542">
    <property type="entry name" value="Sigma70_r2"/>
    <property type="match status" value="1"/>
</dbReference>
<keyword evidence="5 6" id="KW-0804">Transcription</keyword>
<name>A0A1I6REJ6_9BACL</name>
<feature type="domain" description="RNA polymerase sigma-70 region 2" evidence="7">
    <location>
        <begin position="37"/>
        <end position="107"/>
    </location>
</feature>
<reference evidence="9" key="1">
    <citation type="submission" date="2016-10" db="EMBL/GenBank/DDBJ databases">
        <authorList>
            <person name="Varghese N."/>
            <person name="Submissions S."/>
        </authorList>
    </citation>
    <scope>NUCLEOTIDE SEQUENCE [LARGE SCALE GENOMIC DNA]</scope>
    <source>
        <strain evidence="9">DSM 45789</strain>
    </source>
</reference>
<evidence type="ECO:0000256" key="2">
    <source>
        <dbReference type="ARBA" id="ARBA00023015"/>
    </source>
</evidence>
<dbReference type="GO" id="GO:0016987">
    <property type="term" value="F:sigma factor activity"/>
    <property type="evidence" value="ECO:0007669"/>
    <property type="project" value="UniProtKB-UniRule"/>
</dbReference>
<dbReference type="Gene3D" id="1.10.1740.10">
    <property type="match status" value="1"/>
</dbReference>
<comment type="subcellular location">
    <subcellularLocation>
        <location evidence="6">Cytoplasm</location>
    </subcellularLocation>
</comment>
<accession>A0A1I6REJ6</accession>
<evidence type="ECO:0000256" key="1">
    <source>
        <dbReference type="ARBA" id="ARBA00022490"/>
    </source>
</evidence>
<evidence type="ECO:0000256" key="5">
    <source>
        <dbReference type="ARBA" id="ARBA00023163"/>
    </source>
</evidence>
<evidence type="ECO:0000256" key="4">
    <source>
        <dbReference type="ARBA" id="ARBA00023125"/>
    </source>
</evidence>
<dbReference type="GO" id="GO:0005737">
    <property type="term" value="C:cytoplasm"/>
    <property type="evidence" value="ECO:0007669"/>
    <property type="project" value="UniProtKB-SubCell"/>
</dbReference>
<protein>
    <recommendedName>
        <fullName evidence="6">RNA polymerase sigma factor SigI</fullName>
    </recommendedName>
</protein>